<proteinExistence type="predicted"/>
<protein>
    <submittedName>
        <fullName evidence="1">Uncharacterized protein</fullName>
    </submittedName>
</protein>
<evidence type="ECO:0000313" key="1">
    <source>
        <dbReference type="EMBL" id="BBH85743.1"/>
    </source>
</evidence>
<gene>
    <name evidence="1" type="ORF">KTC_04940</name>
</gene>
<dbReference type="AlphaFoldDB" id="A0A455SB99"/>
<dbReference type="EMBL" id="AP019376">
    <property type="protein sequence ID" value="BBH85743.1"/>
    <property type="molecule type" value="Genomic_DNA"/>
</dbReference>
<name>A0A455SB99_9CHLR</name>
<reference evidence="1" key="1">
    <citation type="submission" date="2018-12" db="EMBL/GenBank/DDBJ databases">
        <title>Novel natural products biosynthetic potential of the class Ktedonobacteria.</title>
        <authorList>
            <person name="Zheng Y."/>
            <person name="Saitou A."/>
            <person name="Wang C.M."/>
            <person name="Toyoda A."/>
            <person name="Minakuchi Y."/>
            <person name="Sekiguchi Y."/>
            <person name="Ueda K."/>
            <person name="Takano H."/>
            <person name="Sakai Y."/>
            <person name="Yokota A."/>
            <person name="Yabe S."/>
        </authorList>
    </citation>
    <scope>NUCLEOTIDE SEQUENCE</scope>
    <source>
        <strain evidence="1">COM3</strain>
    </source>
</reference>
<accession>A0A455SB99</accession>
<sequence>MNAPIVEPADMAFVVWLHSLRSSSTRDRKARVTYRDQVQRVGGLDPASQLLAPLANQLPVTLSGVVMTLF</sequence>
<organism evidence="1">
    <name type="scientific">Thermosporothrix sp. COM3</name>
    <dbReference type="NCBI Taxonomy" id="2490863"/>
    <lineage>
        <taxon>Bacteria</taxon>
        <taxon>Bacillati</taxon>
        <taxon>Chloroflexota</taxon>
        <taxon>Ktedonobacteria</taxon>
        <taxon>Ktedonobacterales</taxon>
        <taxon>Thermosporotrichaceae</taxon>
        <taxon>Thermosporothrix</taxon>
    </lineage>
</organism>